<dbReference type="EMBL" id="QGKX02001290">
    <property type="protein sequence ID" value="KAF3536413.1"/>
    <property type="molecule type" value="Genomic_DNA"/>
</dbReference>
<sequence length="192" mass="22320">MSSYEAFTLLKPPPKTHLKLHWRTHILSVPQLHVKNLILQEKRLVHFPQSSGMVMIVRKPSIPRKTITTELSETFVRHVQFPLAFEDAKFYYIAAFSPSMYHQTPYSRHMNMLLQTPRDKQDSCLNQVHAVCFGMRLRQESAGFTAGRQYKTTLVITQVADHVVFATDGKVEKYPVIHLPRRSGFNRLWSQN</sequence>
<dbReference type="AlphaFoldDB" id="A0A8S9Q995"/>
<protein>
    <submittedName>
        <fullName evidence="1">Uncharacterized protein</fullName>
    </submittedName>
</protein>
<evidence type="ECO:0000313" key="1">
    <source>
        <dbReference type="EMBL" id="KAF3536413.1"/>
    </source>
</evidence>
<evidence type="ECO:0000313" key="2">
    <source>
        <dbReference type="Proteomes" id="UP000712600"/>
    </source>
</evidence>
<organism evidence="1 2">
    <name type="scientific">Brassica cretica</name>
    <name type="common">Mustard</name>
    <dbReference type="NCBI Taxonomy" id="69181"/>
    <lineage>
        <taxon>Eukaryota</taxon>
        <taxon>Viridiplantae</taxon>
        <taxon>Streptophyta</taxon>
        <taxon>Embryophyta</taxon>
        <taxon>Tracheophyta</taxon>
        <taxon>Spermatophyta</taxon>
        <taxon>Magnoliopsida</taxon>
        <taxon>eudicotyledons</taxon>
        <taxon>Gunneridae</taxon>
        <taxon>Pentapetalae</taxon>
        <taxon>rosids</taxon>
        <taxon>malvids</taxon>
        <taxon>Brassicales</taxon>
        <taxon>Brassicaceae</taxon>
        <taxon>Brassiceae</taxon>
        <taxon>Brassica</taxon>
    </lineage>
</organism>
<name>A0A8S9Q995_BRACR</name>
<dbReference type="Proteomes" id="UP000712600">
    <property type="component" value="Unassembled WGS sequence"/>
</dbReference>
<proteinExistence type="predicted"/>
<reference evidence="1" key="1">
    <citation type="submission" date="2019-12" db="EMBL/GenBank/DDBJ databases">
        <title>Genome sequencing and annotation of Brassica cretica.</title>
        <authorList>
            <person name="Studholme D.J."/>
            <person name="Sarris P."/>
        </authorList>
    </citation>
    <scope>NUCLEOTIDE SEQUENCE</scope>
    <source>
        <strain evidence="1">PFS-109/04</strain>
        <tissue evidence="1">Leaf</tissue>
    </source>
</reference>
<comment type="caution">
    <text evidence="1">The sequence shown here is derived from an EMBL/GenBank/DDBJ whole genome shotgun (WGS) entry which is preliminary data.</text>
</comment>
<gene>
    <name evidence="1" type="ORF">F2Q69_00021489</name>
</gene>
<accession>A0A8S9Q995</accession>